<name>A0A151GK80_DRECN</name>
<dbReference type="SMART" id="SM00220">
    <property type="entry name" value="S_TKc"/>
    <property type="match status" value="1"/>
</dbReference>
<dbReference type="InterPro" id="IPR000719">
    <property type="entry name" value="Prot_kinase_dom"/>
</dbReference>
<dbReference type="EMBL" id="LAYC01000002">
    <property type="protein sequence ID" value="KYK57510.1"/>
    <property type="molecule type" value="Genomic_DNA"/>
</dbReference>
<dbReference type="SUPFAM" id="SSF56112">
    <property type="entry name" value="Protein kinase-like (PK-like)"/>
    <property type="match status" value="1"/>
</dbReference>
<feature type="domain" description="Protein kinase" evidence="7">
    <location>
        <begin position="89"/>
        <end position="511"/>
    </location>
</feature>
<dbReference type="Gene3D" id="3.30.200.20">
    <property type="entry name" value="Phosphorylase Kinase, domain 1"/>
    <property type="match status" value="1"/>
</dbReference>
<dbReference type="GO" id="GO:0004674">
    <property type="term" value="F:protein serine/threonine kinase activity"/>
    <property type="evidence" value="ECO:0007669"/>
    <property type="project" value="UniProtKB-KW"/>
</dbReference>
<evidence type="ECO:0000313" key="9">
    <source>
        <dbReference type="Proteomes" id="UP000076580"/>
    </source>
</evidence>
<gene>
    <name evidence="8" type="ORF">DCS_04520</name>
</gene>
<dbReference type="RefSeq" id="XP_040656862.1">
    <property type="nucleotide sequence ID" value="XM_040801829.1"/>
</dbReference>
<dbReference type="Pfam" id="PF00069">
    <property type="entry name" value="Pkinase"/>
    <property type="match status" value="2"/>
</dbReference>
<dbReference type="PROSITE" id="PS50011">
    <property type="entry name" value="PROTEIN_KINASE_DOM"/>
    <property type="match status" value="1"/>
</dbReference>
<keyword evidence="3" id="KW-0547">Nucleotide-binding</keyword>
<evidence type="ECO:0000313" key="8">
    <source>
        <dbReference type="EMBL" id="KYK57510.1"/>
    </source>
</evidence>
<comment type="caution">
    <text evidence="8">The sequence shown here is derived from an EMBL/GenBank/DDBJ whole genome shotgun (WGS) entry which is preliminary data.</text>
</comment>
<keyword evidence="9" id="KW-1185">Reference proteome</keyword>
<dbReference type="InterPro" id="IPR011009">
    <property type="entry name" value="Kinase-like_dom_sf"/>
</dbReference>
<evidence type="ECO:0000256" key="6">
    <source>
        <dbReference type="SAM" id="MobiDB-lite"/>
    </source>
</evidence>
<dbReference type="Gene3D" id="1.10.510.10">
    <property type="entry name" value="Transferase(Phosphotransferase) domain 1"/>
    <property type="match status" value="2"/>
</dbReference>
<keyword evidence="5" id="KW-0067">ATP-binding</keyword>
<evidence type="ECO:0000256" key="2">
    <source>
        <dbReference type="ARBA" id="ARBA00022679"/>
    </source>
</evidence>
<dbReference type="PANTHER" id="PTHR43895:SF152">
    <property type="entry name" value="SERINE_THREONINE-PROTEIN KINASE TOS3"/>
    <property type="match status" value="1"/>
</dbReference>
<evidence type="ECO:0000256" key="3">
    <source>
        <dbReference type="ARBA" id="ARBA00022741"/>
    </source>
</evidence>
<evidence type="ECO:0000256" key="1">
    <source>
        <dbReference type="ARBA" id="ARBA00022527"/>
    </source>
</evidence>
<keyword evidence="2" id="KW-0808">Transferase</keyword>
<evidence type="ECO:0000259" key="7">
    <source>
        <dbReference type="PROSITE" id="PS50011"/>
    </source>
</evidence>
<accession>A0A151GK80</accession>
<organism evidence="8 9">
    <name type="scientific">Drechmeria coniospora</name>
    <name type="common">Nematophagous fungus</name>
    <name type="synonym">Meria coniospora</name>
    <dbReference type="NCBI Taxonomy" id="98403"/>
    <lineage>
        <taxon>Eukaryota</taxon>
        <taxon>Fungi</taxon>
        <taxon>Dikarya</taxon>
        <taxon>Ascomycota</taxon>
        <taxon>Pezizomycotina</taxon>
        <taxon>Sordariomycetes</taxon>
        <taxon>Hypocreomycetidae</taxon>
        <taxon>Hypocreales</taxon>
        <taxon>Ophiocordycipitaceae</taxon>
        <taxon>Drechmeria</taxon>
    </lineage>
</organism>
<evidence type="ECO:0000256" key="4">
    <source>
        <dbReference type="ARBA" id="ARBA00022777"/>
    </source>
</evidence>
<dbReference type="GO" id="GO:0005524">
    <property type="term" value="F:ATP binding"/>
    <property type="evidence" value="ECO:0007669"/>
    <property type="project" value="UniProtKB-KW"/>
</dbReference>
<keyword evidence="1" id="KW-0723">Serine/threonine-protein kinase</keyword>
<reference evidence="8 9" key="1">
    <citation type="journal article" date="2016" name="Sci. Rep.">
        <title>Insights into Adaptations to a Near-Obligate Nematode Endoparasitic Lifestyle from the Finished Genome of Drechmeria coniospora.</title>
        <authorList>
            <person name="Zhang L."/>
            <person name="Zhou Z."/>
            <person name="Guo Q."/>
            <person name="Fokkens L."/>
            <person name="Miskei M."/>
            <person name="Pocsi I."/>
            <person name="Zhang W."/>
            <person name="Chen M."/>
            <person name="Wang L."/>
            <person name="Sun Y."/>
            <person name="Donzelli B.G."/>
            <person name="Gibson D.M."/>
            <person name="Nelson D.R."/>
            <person name="Luo J.G."/>
            <person name="Rep M."/>
            <person name="Liu H."/>
            <person name="Yang S."/>
            <person name="Wang J."/>
            <person name="Krasnoff S.B."/>
            <person name="Xu Y."/>
            <person name="Molnar I."/>
            <person name="Lin M."/>
        </authorList>
    </citation>
    <scope>NUCLEOTIDE SEQUENCE [LARGE SCALE GENOMIC DNA]</scope>
    <source>
        <strain evidence="8 9">ARSEF 6962</strain>
    </source>
</reference>
<feature type="region of interest" description="Disordered" evidence="6">
    <location>
        <begin position="1"/>
        <end position="23"/>
    </location>
</feature>
<dbReference type="InParanoid" id="A0A151GK80"/>
<dbReference type="Proteomes" id="UP000076580">
    <property type="component" value="Chromosome 02"/>
</dbReference>
<sequence>MAVTRIVPVSPPCSTREKQVSATEPVGLVPPENIEKRYRDGASTPAARSNPNAPDFGNSHLLHRFLTRESQKVSIGHDRPTGRKTINQYQIIGELSRGAHNKVKLALDTERGEKVAIKIISRHSKRRLAQSTLSSLKEAIILRNFRHANVVALLEIMDDPEQSKVYLVLEYAKFGDISWREKGAHHVCQNEQKRIQGETNREVAKRHAADKLRMSIFRSGYIVPNLHTTATADEKGRVNQFNATRHTLPRTTLGLSSSAISGYFASWAGTSRLQAMDDCCYVASEFDHNTNAGQLDCKQGLSHEPATVAGSTTSHSTPLHYATRARDIIAEQYDYVPCITFDQARFILRDAVPGLECLHSHGIIHRDIKPGNLLWGEDRRIKVCDFGVSFMGRPSCDEILREKVECDGKRFDDEHELFKTIVFARLPFIAEDEFQLFKRIATEDVYIPRRRLRPVRPSTSPNKTTTTQYRDQNIVEYEDVDDHLVDLLQNMLTRNPDKRILLVDVKLHPWLAPAMADPEKGVDDDAPG</sequence>
<keyword evidence="4" id="KW-0418">Kinase</keyword>
<dbReference type="GeneID" id="63717163"/>
<protein>
    <recommendedName>
        <fullName evidence="7">Protein kinase domain-containing protein</fullName>
    </recommendedName>
</protein>
<dbReference type="AlphaFoldDB" id="A0A151GK80"/>
<dbReference type="GO" id="GO:0007165">
    <property type="term" value="P:signal transduction"/>
    <property type="evidence" value="ECO:0007669"/>
    <property type="project" value="TreeGrafter"/>
</dbReference>
<proteinExistence type="predicted"/>
<dbReference type="PANTHER" id="PTHR43895">
    <property type="entry name" value="CALCIUM/CALMODULIN-DEPENDENT PROTEIN KINASE KINASE-RELATED"/>
    <property type="match status" value="1"/>
</dbReference>
<evidence type="ECO:0000256" key="5">
    <source>
        <dbReference type="ARBA" id="ARBA00022840"/>
    </source>
</evidence>
<dbReference type="STRING" id="98403.A0A151GK80"/>